<gene>
    <name evidence="3" type="ORF">M514_11136</name>
</gene>
<dbReference type="Gene3D" id="2.130.10.10">
    <property type="entry name" value="YVTN repeat-like/Quinoprotein amine dehydrogenase"/>
    <property type="match status" value="1"/>
</dbReference>
<dbReference type="GO" id="GO:0034464">
    <property type="term" value="C:BBSome"/>
    <property type="evidence" value="ECO:0007669"/>
    <property type="project" value="InterPro"/>
</dbReference>
<evidence type="ECO:0000259" key="2">
    <source>
        <dbReference type="Pfam" id="PF23304"/>
    </source>
</evidence>
<protein>
    <submittedName>
        <fullName evidence="3">Uncharacterized protein</fullName>
    </submittedName>
</protein>
<dbReference type="GO" id="GO:0005930">
    <property type="term" value="C:axoneme"/>
    <property type="evidence" value="ECO:0007669"/>
    <property type="project" value="TreeGrafter"/>
</dbReference>
<proteinExistence type="predicted"/>
<reference evidence="3" key="1">
    <citation type="journal article" date="2014" name="Nat. Genet.">
        <title>Genome and transcriptome of the porcine whipworm Trichuris suis.</title>
        <authorList>
            <person name="Jex A.R."/>
            <person name="Nejsum P."/>
            <person name="Schwarz E.M."/>
            <person name="Hu L."/>
            <person name="Young N.D."/>
            <person name="Hall R.S."/>
            <person name="Korhonen P.K."/>
            <person name="Liao S."/>
            <person name="Thamsborg S."/>
            <person name="Xia J."/>
            <person name="Xu P."/>
            <person name="Wang S."/>
            <person name="Scheerlinck J.P."/>
            <person name="Hofmann A."/>
            <person name="Sternberg P.W."/>
            <person name="Wang J."/>
            <person name="Gasser R.B."/>
        </authorList>
    </citation>
    <scope>NUCLEOTIDE SEQUENCE [LARGE SCALE GENOMIC DNA]</scope>
    <source>
        <strain evidence="3">DCEP-RM93F</strain>
    </source>
</reference>
<dbReference type="AlphaFoldDB" id="A0A085N8D8"/>
<feature type="domain" description="Bardet-Biedl syndrome 1 N-terminal" evidence="1">
    <location>
        <begin position="57"/>
        <end position="314"/>
    </location>
</feature>
<name>A0A085N8D8_9BILA</name>
<dbReference type="InterPro" id="IPR028784">
    <property type="entry name" value="BBS1"/>
</dbReference>
<dbReference type="GO" id="GO:1905515">
    <property type="term" value="P:non-motile cilium assembly"/>
    <property type="evidence" value="ECO:0007669"/>
    <property type="project" value="InterPro"/>
</dbReference>
<dbReference type="Proteomes" id="UP000030758">
    <property type="component" value="Unassembled WGS sequence"/>
</dbReference>
<dbReference type="InterPro" id="IPR032728">
    <property type="entry name" value="BBS1_N"/>
</dbReference>
<dbReference type="SUPFAM" id="SSF50998">
    <property type="entry name" value="Quinoprotein alcohol dehydrogenase-like"/>
    <property type="match status" value="1"/>
</dbReference>
<evidence type="ECO:0000259" key="1">
    <source>
        <dbReference type="Pfam" id="PF14779"/>
    </source>
</evidence>
<dbReference type="Pfam" id="PF23304">
    <property type="entry name" value="GAE_BBS1"/>
    <property type="match status" value="1"/>
</dbReference>
<sequence length="637" mass="71359">MKKSLSLLYVGFSASNRFYLGASSVATVTSQPYTTHIHSKMASRYDTRRNQNDSSWWLDCYNNYSAIRLNMATNSGVTLIDLNGNGDWKLVICDIQSDLNTTKVKMCTSAGIIIEETIADLVSAVACIVTGESDIRIPTLAIAYLDSLCFYRNMKPLFRLPLPGHQITEIERQIWNSANDPNVSVDQVIKAMEYLKCQVPFSKMSLISQQFFALNDRKVESSFIEANKSNVLRCSATITCLATIKKSLNSQEEADWLLAGTEQGGIFLIDCASFNVQWTSQLPAVPCFIAVKGAHGQDHRILVCCRNANVYALRRVAKETVIKPILTLRCHAVGMTMVEGKVFIGTMDDCLGFYTTAGKKLWSKQLPSSILAMSPMNYPQKNFEAVLVSLANRSIHVYKDDGLSNIINLDDNVTALCFGCFGRDKGVLVMATASGNIRLKLLRRNAKLTEKVPDEKIIAIGEQQRRLPLPKKTKLFVDQANRERENYRAMHERYQKGLLELRISTTRAYINMLEKKMNPVAQSLNGGIMQQFNLSAQLIGFGPRFCLEIHLTATSHQSAAGFLIMFLHDPTVYKFDKTVIEIPFLLPNYPYQCQTYLTVIKEQTVPSEVVISVHHEHASEPIQTASILMPLVETLDV</sequence>
<dbReference type="EMBL" id="KL367533">
    <property type="protein sequence ID" value="KFD65734.1"/>
    <property type="molecule type" value="Genomic_DNA"/>
</dbReference>
<evidence type="ECO:0000313" key="3">
    <source>
        <dbReference type="EMBL" id="KFD65734.1"/>
    </source>
</evidence>
<dbReference type="InterPro" id="IPR056419">
    <property type="entry name" value="GAE_BBS1"/>
</dbReference>
<dbReference type="PANTHER" id="PTHR20870">
    <property type="entry name" value="BARDET-BIEDL SYNDROME 1 PROTEIN"/>
    <property type="match status" value="1"/>
</dbReference>
<dbReference type="GO" id="GO:0005113">
    <property type="term" value="F:patched binding"/>
    <property type="evidence" value="ECO:0007669"/>
    <property type="project" value="TreeGrafter"/>
</dbReference>
<dbReference type="Pfam" id="PF14779">
    <property type="entry name" value="BBS1"/>
    <property type="match status" value="1"/>
</dbReference>
<dbReference type="GO" id="GO:0061512">
    <property type="term" value="P:protein localization to cilium"/>
    <property type="evidence" value="ECO:0007669"/>
    <property type="project" value="TreeGrafter"/>
</dbReference>
<dbReference type="GO" id="GO:0005813">
    <property type="term" value="C:centrosome"/>
    <property type="evidence" value="ECO:0007669"/>
    <property type="project" value="TreeGrafter"/>
</dbReference>
<dbReference type="InterPro" id="IPR011047">
    <property type="entry name" value="Quinoprotein_ADH-like_sf"/>
</dbReference>
<organism evidence="3">
    <name type="scientific">Trichuris suis</name>
    <name type="common">pig whipworm</name>
    <dbReference type="NCBI Taxonomy" id="68888"/>
    <lineage>
        <taxon>Eukaryota</taxon>
        <taxon>Metazoa</taxon>
        <taxon>Ecdysozoa</taxon>
        <taxon>Nematoda</taxon>
        <taxon>Enoplea</taxon>
        <taxon>Dorylaimia</taxon>
        <taxon>Trichinellida</taxon>
        <taxon>Trichuridae</taxon>
        <taxon>Trichuris</taxon>
    </lineage>
</organism>
<dbReference type="GO" id="GO:0005119">
    <property type="term" value="F:smoothened binding"/>
    <property type="evidence" value="ECO:0007669"/>
    <property type="project" value="TreeGrafter"/>
</dbReference>
<dbReference type="PANTHER" id="PTHR20870:SF0">
    <property type="entry name" value="BARDET-BIEDL SYNDROME 1 PROTEIN"/>
    <property type="match status" value="1"/>
</dbReference>
<feature type="domain" description="Bardet-Biedl syndrome 1 protein GAE" evidence="2">
    <location>
        <begin position="533"/>
        <end position="633"/>
    </location>
</feature>
<dbReference type="InterPro" id="IPR015943">
    <property type="entry name" value="WD40/YVTN_repeat-like_dom_sf"/>
</dbReference>
<accession>A0A085N8D8</accession>